<feature type="transmembrane region" description="Helical" evidence="11">
    <location>
        <begin position="337"/>
        <end position="364"/>
    </location>
</feature>
<feature type="compositionally biased region" description="Basic and acidic residues" evidence="10">
    <location>
        <begin position="1102"/>
        <end position="1121"/>
    </location>
</feature>
<keyword evidence="4" id="KW-0547">Nucleotide-binding</keyword>
<dbReference type="Gene3D" id="3.40.50.300">
    <property type="entry name" value="P-loop containing nucleotide triphosphate hydrolases"/>
    <property type="match status" value="1"/>
</dbReference>
<evidence type="ECO:0000256" key="4">
    <source>
        <dbReference type="ARBA" id="ARBA00022741"/>
    </source>
</evidence>
<comment type="caution">
    <text evidence="14">The sequence shown here is derived from an EMBL/GenBank/DDBJ whole genome shotgun (WGS) entry which is preliminary data.</text>
</comment>
<keyword evidence="3 11" id="KW-0812">Transmembrane</keyword>
<evidence type="ECO:0000256" key="7">
    <source>
        <dbReference type="ARBA" id="ARBA00022989"/>
    </source>
</evidence>
<dbReference type="CDD" id="cd18583">
    <property type="entry name" value="ABC_6TM_HMT1"/>
    <property type="match status" value="1"/>
</dbReference>
<dbReference type="SUPFAM" id="SSF90123">
    <property type="entry name" value="ABC transporter transmembrane region"/>
    <property type="match status" value="1"/>
</dbReference>
<dbReference type="CDD" id="cd03253">
    <property type="entry name" value="ABCC_ATM1_transporter"/>
    <property type="match status" value="1"/>
</dbReference>
<dbReference type="GO" id="GO:0140359">
    <property type="term" value="F:ABC-type transporter activity"/>
    <property type="evidence" value="ECO:0007669"/>
    <property type="project" value="InterPro"/>
</dbReference>
<feature type="non-terminal residue" evidence="14">
    <location>
        <position position="1"/>
    </location>
</feature>
<evidence type="ECO:0000313" key="14">
    <source>
        <dbReference type="EMBL" id="KZL68335.1"/>
    </source>
</evidence>
<dbReference type="InterPro" id="IPR011527">
    <property type="entry name" value="ABC1_TM_dom"/>
</dbReference>
<keyword evidence="6" id="KW-0809">Transit peptide</keyword>
<organism evidence="14 15">
    <name type="scientific">Colletotrichum tofieldiae</name>
    <dbReference type="NCBI Taxonomy" id="708197"/>
    <lineage>
        <taxon>Eukaryota</taxon>
        <taxon>Fungi</taxon>
        <taxon>Dikarya</taxon>
        <taxon>Ascomycota</taxon>
        <taxon>Pezizomycotina</taxon>
        <taxon>Sordariomycetes</taxon>
        <taxon>Hypocreomycetidae</taxon>
        <taxon>Glomerellales</taxon>
        <taxon>Glomerellaceae</taxon>
        <taxon>Colletotrichum</taxon>
        <taxon>Colletotrichum spaethianum species complex</taxon>
    </lineage>
</organism>
<reference evidence="14 15" key="1">
    <citation type="submission" date="2015-06" db="EMBL/GenBank/DDBJ databases">
        <title>Survival trade-offs in plant roots during colonization by closely related pathogenic and mutualistic fungi.</title>
        <authorList>
            <person name="Hacquard S."/>
            <person name="Kracher B."/>
            <person name="Hiruma K."/>
            <person name="Weinman A."/>
            <person name="Muench P."/>
            <person name="Garrido Oter R."/>
            <person name="Ver Loren van Themaat E."/>
            <person name="Dallerey J.-F."/>
            <person name="Damm U."/>
            <person name="Henrissat B."/>
            <person name="Lespinet O."/>
            <person name="Thon M."/>
            <person name="Kemen E."/>
            <person name="McHardy A.C."/>
            <person name="Schulze-Lefert P."/>
            <person name="O'Connell R.J."/>
        </authorList>
    </citation>
    <scope>NUCLEOTIDE SEQUENCE [LARGE SCALE GENOMIC DNA]</scope>
    <source>
        <strain evidence="14 15">0861</strain>
    </source>
</reference>
<dbReference type="InterPro" id="IPR039421">
    <property type="entry name" value="Type_1_exporter"/>
</dbReference>
<keyword evidence="15" id="KW-1185">Reference proteome</keyword>
<evidence type="ECO:0000256" key="9">
    <source>
        <dbReference type="ARBA" id="ARBA00024363"/>
    </source>
</evidence>
<dbReference type="PANTHER" id="PTHR24221:SF651">
    <property type="entry name" value="HEAVY METAL TOLERANCE PROTEIN"/>
    <property type="match status" value="1"/>
</dbReference>
<feature type="region of interest" description="Disordered" evidence="10">
    <location>
        <begin position="181"/>
        <end position="213"/>
    </location>
</feature>
<sequence length="1129" mass="125463">LLQHLGPETRSRVALRRSCGLPLPLQRTEAQGLRLATGNHADLRIQRASGISGNGVKSISYFPRITNCKPPSFFSFLAFPSFLLSSPLPPGGCFPSCCFLTSDFLPPHSPHTMAGVEKPPLPMRLDNSISPKANLTCGENDPFYCFLLDETLCYYPLVLLLVFVASAATYSIVTAPKEEDDEAGAEALGPGGKRLPMSKKKKRRGDNEPERLRYGPVLSPTSTTWLTWISAAVFLTFVSNGIAHFSYVMEELEGVVQGAKDSQSMIVYLIASPNLYLYLLTTLVEWHETPTIAHFITWCLALIGELIICVCTILQVTNPRDGKASQAQSPQPQISKWALTDIILGVIRVVLMVGLVGIYVAAWFQKPQQKENKFEEQNSSQRAEETTPLLNGVNGHRMSYSSQNGRSVRTSRNGSTVGNTNGAAEGTPVSKDYKEPGFYRPDKAPHKSWWEYVRSYQVFFEYQWPKGSPHLQFLFAICVVLLLAQRAVNVLVPVVVGWLTRQLTLQQAPWAVLGLLIFLRLMQGTGMLLDAFRAILWVPISQNSYRALTSAAFEHVHSLSLDFHLGKRTGEVLSALNKGASINSFLEQATFSVLPMIFDLFLAVGFFCYYFDATYGAIVSCLTFWYLFLTIRMAQTRADQRRIMSNADREEEAVKNDSITSYETVKYFNAEEWEFQRYRNAIQAYQDAEKQVTWGVNRMNVIQACVFMLGFSVVMVFGAYQVTSGGMDVGRFLTLMTFLNQLQTPLNIFGSFYRTIQQAMISGERLLELFKVKPTVVDAPGARPLLECNGNIRWNKVAFNYDPKNKALKDLDFECKPGTTTAFVGESGGGKSTVFRLMFRYYNTSSGSIEIDGQDVKDLTIDSVRRFIGVVPQDTTMFNDTLMYNLRYANQAATDEEVFEACRAASIHDRIMSFPDQYNTKVGERGLKLSGGERQRVAIARTILKNPKIIMLDEATSALDAHTEQQIQDRLGHLGQGRTLLIIAHRLSTITHADQIIVLNNGTIAEKGTHDQLVAANGRYASMWERQVQAERAAEKARAASRKAQKLLRKANIVSKKQTDGHSDGYTSLDSSTILPGSSGNNSKANTTGEDSSSSSSSSDAESIHSVHNDSDHSEHSDHSGHSGHSGRH</sequence>
<dbReference type="GO" id="GO:0016887">
    <property type="term" value="F:ATP hydrolysis activity"/>
    <property type="evidence" value="ECO:0007669"/>
    <property type="project" value="InterPro"/>
</dbReference>
<feature type="compositionally biased region" description="Polar residues" evidence="10">
    <location>
        <begin position="1065"/>
        <end position="1091"/>
    </location>
</feature>
<feature type="transmembrane region" description="Helical" evidence="11">
    <location>
        <begin position="700"/>
        <end position="720"/>
    </location>
</feature>
<feature type="transmembrane region" description="Helical" evidence="11">
    <location>
        <begin position="473"/>
        <end position="496"/>
    </location>
</feature>
<feature type="transmembrane region" description="Helical" evidence="11">
    <location>
        <begin position="154"/>
        <end position="173"/>
    </location>
</feature>
<feature type="transmembrane region" description="Helical" evidence="11">
    <location>
        <begin position="295"/>
        <end position="317"/>
    </location>
</feature>
<dbReference type="InterPro" id="IPR027417">
    <property type="entry name" value="P-loop_NTPase"/>
</dbReference>
<gene>
    <name evidence="14" type="ORF">CT0861_10640</name>
</gene>
<dbReference type="GO" id="GO:0005524">
    <property type="term" value="F:ATP binding"/>
    <property type="evidence" value="ECO:0007669"/>
    <property type="project" value="UniProtKB-KW"/>
</dbReference>
<evidence type="ECO:0000256" key="5">
    <source>
        <dbReference type="ARBA" id="ARBA00022840"/>
    </source>
</evidence>
<dbReference type="InterPro" id="IPR003593">
    <property type="entry name" value="AAA+_ATPase"/>
</dbReference>
<feature type="transmembrane region" description="Helical" evidence="11">
    <location>
        <begin position="589"/>
        <end position="607"/>
    </location>
</feature>
<evidence type="ECO:0000256" key="11">
    <source>
        <dbReference type="SAM" id="Phobius"/>
    </source>
</evidence>
<feature type="region of interest" description="Disordered" evidence="10">
    <location>
        <begin position="1050"/>
        <end position="1129"/>
    </location>
</feature>
<dbReference type="SMART" id="SM00382">
    <property type="entry name" value="AAA"/>
    <property type="match status" value="1"/>
</dbReference>
<dbReference type="PROSITE" id="PS50929">
    <property type="entry name" value="ABC_TM1F"/>
    <property type="match status" value="1"/>
</dbReference>
<dbReference type="AlphaFoldDB" id="A0A166QTL3"/>
<evidence type="ECO:0000256" key="1">
    <source>
        <dbReference type="ARBA" id="ARBA00004141"/>
    </source>
</evidence>
<evidence type="ECO:0000256" key="8">
    <source>
        <dbReference type="ARBA" id="ARBA00023136"/>
    </source>
</evidence>
<keyword evidence="2" id="KW-0813">Transport</keyword>
<name>A0A166QTL3_9PEZI</name>
<dbReference type="InterPro" id="IPR036640">
    <property type="entry name" value="ABC1_TM_sf"/>
</dbReference>
<keyword evidence="5" id="KW-0067">ATP-binding</keyword>
<evidence type="ECO:0000256" key="6">
    <source>
        <dbReference type="ARBA" id="ARBA00022946"/>
    </source>
</evidence>
<feature type="transmembrane region" description="Helical" evidence="11">
    <location>
        <begin position="225"/>
        <end position="245"/>
    </location>
</feature>
<keyword evidence="8 11" id="KW-0472">Membrane</keyword>
<dbReference type="PROSITE" id="PS50893">
    <property type="entry name" value="ABC_TRANSPORTER_2"/>
    <property type="match status" value="1"/>
</dbReference>
<feature type="transmembrane region" description="Helical" evidence="11">
    <location>
        <begin position="508"/>
        <end position="529"/>
    </location>
</feature>
<dbReference type="PROSITE" id="PS00211">
    <property type="entry name" value="ABC_TRANSPORTER_1"/>
    <property type="match status" value="1"/>
</dbReference>
<feature type="compositionally biased region" description="Polar residues" evidence="10">
    <location>
        <begin position="399"/>
        <end position="422"/>
    </location>
</feature>
<dbReference type="Gene3D" id="1.20.1560.10">
    <property type="entry name" value="ABC transporter type 1, transmembrane domain"/>
    <property type="match status" value="1"/>
</dbReference>
<dbReference type="FunFam" id="3.40.50.300:FF:000186">
    <property type="entry name" value="ATP-binding cassette sub-family B member 7, mitochondrial"/>
    <property type="match status" value="1"/>
</dbReference>
<feature type="domain" description="ABC transporter" evidence="12">
    <location>
        <begin position="792"/>
        <end position="1026"/>
    </location>
</feature>
<dbReference type="InterPro" id="IPR017871">
    <property type="entry name" value="ABC_transporter-like_CS"/>
</dbReference>
<dbReference type="EMBL" id="LFIV01000123">
    <property type="protein sequence ID" value="KZL68335.1"/>
    <property type="molecule type" value="Genomic_DNA"/>
</dbReference>
<evidence type="ECO:0000259" key="13">
    <source>
        <dbReference type="PROSITE" id="PS50929"/>
    </source>
</evidence>
<evidence type="ECO:0000313" key="15">
    <source>
        <dbReference type="Proteomes" id="UP000076552"/>
    </source>
</evidence>
<evidence type="ECO:0000256" key="10">
    <source>
        <dbReference type="SAM" id="MobiDB-lite"/>
    </source>
</evidence>
<comment type="similarity">
    <text evidence="9">Belongs to the ABC transporter superfamily. ABCB family. Heavy Metal importer (TC 3.A.1.210) subfamily.</text>
</comment>
<dbReference type="GO" id="GO:0000041">
    <property type="term" value="P:transition metal ion transport"/>
    <property type="evidence" value="ECO:0007669"/>
    <property type="project" value="UniProtKB-ARBA"/>
</dbReference>
<dbReference type="SUPFAM" id="SSF52540">
    <property type="entry name" value="P-loop containing nucleoside triphosphate hydrolases"/>
    <property type="match status" value="1"/>
</dbReference>
<dbReference type="PANTHER" id="PTHR24221">
    <property type="entry name" value="ATP-BINDING CASSETTE SUB-FAMILY B"/>
    <property type="match status" value="1"/>
</dbReference>
<dbReference type="Pfam" id="PF00005">
    <property type="entry name" value="ABC_tran"/>
    <property type="match status" value="1"/>
</dbReference>
<feature type="transmembrane region" description="Helical" evidence="11">
    <location>
        <begin position="265"/>
        <end position="283"/>
    </location>
</feature>
<evidence type="ECO:0000256" key="2">
    <source>
        <dbReference type="ARBA" id="ARBA00022448"/>
    </source>
</evidence>
<comment type="subcellular location">
    <subcellularLocation>
        <location evidence="1">Membrane</location>
        <topology evidence="1">Multi-pass membrane protein</topology>
    </subcellularLocation>
</comment>
<dbReference type="GO" id="GO:0005774">
    <property type="term" value="C:vacuolar membrane"/>
    <property type="evidence" value="ECO:0007669"/>
    <property type="project" value="TreeGrafter"/>
</dbReference>
<protein>
    <submittedName>
        <fullName evidence="14">Heavy metal tolerance protein (ABC transporter)</fullName>
    </submittedName>
</protein>
<proteinExistence type="inferred from homology"/>
<dbReference type="Pfam" id="PF00664">
    <property type="entry name" value="ABC_membrane"/>
    <property type="match status" value="1"/>
</dbReference>
<feature type="domain" description="ABC transmembrane type-1" evidence="13">
    <location>
        <begin position="476"/>
        <end position="758"/>
    </location>
</feature>
<keyword evidence="7 11" id="KW-1133">Transmembrane helix</keyword>
<feature type="transmembrane region" description="Helical" evidence="11">
    <location>
        <begin position="613"/>
        <end position="634"/>
    </location>
</feature>
<dbReference type="InterPro" id="IPR003439">
    <property type="entry name" value="ABC_transporter-like_ATP-bd"/>
</dbReference>
<feature type="region of interest" description="Disordered" evidence="10">
    <location>
        <begin position="399"/>
        <end position="426"/>
    </location>
</feature>
<dbReference type="Proteomes" id="UP000076552">
    <property type="component" value="Unassembled WGS sequence"/>
</dbReference>
<accession>A0A166QTL3</accession>
<dbReference type="STRING" id="708197.A0A166QTL3"/>
<evidence type="ECO:0000259" key="12">
    <source>
        <dbReference type="PROSITE" id="PS50893"/>
    </source>
</evidence>
<evidence type="ECO:0000256" key="3">
    <source>
        <dbReference type="ARBA" id="ARBA00022692"/>
    </source>
</evidence>